<evidence type="ECO:0000313" key="19">
    <source>
        <dbReference type="Proteomes" id="UP000838878"/>
    </source>
</evidence>
<evidence type="ECO:0000256" key="13">
    <source>
        <dbReference type="ARBA" id="ARBA00075516"/>
    </source>
</evidence>
<evidence type="ECO:0000256" key="12">
    <source>
        <dbReference type="ARBA" id="ARBA00074415"/>
    </source>
</evidence>
<dbReference type="GO" id="GO:0005730">
    <property type="term" value="C:nucleolus"/>
    <property type="evidence" value="ECO:0007669"/>
    <property type="project" value="TreeGrafter"/>
</dbReference>
<dbReference type="Pfam" id="PF08241">
    <property type="entry name" value="Methyltransf_11"/>
    <property type="match status" value="1"/>
</dbReference>
<feature type="region of interest" description="Disordered" evidence="15">
    <location>
        <begin position="233"/>
        <end position="276"/>
    </location>
</feature>
<evidence type="ECO:0000256" key="9">
    <source>
        <dbReference type="ARBA" id="ARBA00050374"/>
    </source>
</evidence>
<dbReference type="InterPro" id="IPR013216">
    <property type="entry name" value="Methyltransf_11"/>
</dbReference>
<keyword evidence="4" id="KW-0963">Cytoplasm</keyword>
<organism evidence="18 19">
    <name type="scientific">Brenthis ino</name>
    <name type="common">lesser marbled fritillary</name>
    <dbReference type="NCBI Taxonomy" id="405034"/>
    <lineage>
        <taxon>Eukaryota</taxon>
        <taxon>Metazoa</taxon>
        <taxon>Ecdysozoa</taxon>
        <taxon>Arthropoda</taxon>
        <taxon>Hexapoda</taxon>
        <taxon>Insecta</taxon>
        <taxon>Pterygota</taxon>
        <taxon>Neoptera</taxon>
        <taxon>Endopterygota</taxon>
        <taxon>Lepidoptera</taxon>
        <taxon>Glossata</taxon>
        <taxon>Ditrysia</taxon>
        <taxon>Papilionoidea</taxon>
        <taxon>Nymphalidae</taxon>
        <taxon>Heliconiinae</taxon>
        <taxon>Argynnini</taxon>
        <taxon>Brenthis</taxon>
    </lineage>
</organism>
<dbReference type="GO" id="GO:0070476">
    <property type="term" value="P:rRNA (guanine-N7)-methylation"/>
    <property type="evidence" value="ECO:0007669"/>
    <property type="project" value="InterPro"/>
</dbReference>
<dbReference type="InterPro" id="IPR029063">
    <property type="entry name" value="SAM-dependent_MTases_sf"/>
</dbReference>
<name>A0A8J9U5M6_9NEOP</name>
<dbReference type="GO" id="GO:0016435">
    <property type="term" value="F:rRNA (guanine) methyltransferase activity"/>
    <property type="evidence" value="ECO:0007669"/>
    <property type="project" value="InterPro"/>
</dbReference>
<keyword evidence="8" id="KW-0539">Nucleus</keyword>
<comment type="function">
    <text evidence="10">S-adenosyl-L-methionine-dependent methyltransferase that specifically methylates the N(7) position of a guanine in 18S rRNA. Requires the methyltransferase adapter protein TRM112 for full rRNA methyltransferase activity. Involved in the pre-rRNA processing steps leading to small-subunit rRNA production independently of its RNA-modifying catalytic activity. Important for biogenesis end export of the 40S ribosomal subunit independent on its methyltransferase activity. Locus-specific steroid receptor coactivator. Potentiates transactivation by glucocorticoid (NR3C1), mineralocorticoid (NR3C2), androgen (AR) and progesterone (PGR) receptors. Required for the maintenance of open chromatin at the TSC22D3/GILZ locus to facilitate NR3C1 loading on the response elements. Required for maintenance of dimethylation on histone H3 'Lys-79' (H3K79me2), although direct histone methyltransferase activity is not observed in vitro.</text>
</comment>
<dbReference type="CDD" id="cd02440">
    <property type="entry name" value="AdoMet_MTases"/>
    <property type="match status" value="1"/>
</dbReference>
<dbReference type="EMBL" id="OV170221">
    <property type="protein sequence ID" value="CAH0713764.1"/>
    <property type="molecule type" value="Genomic_DNA"/>
</dbReference>
<evidence type="ECO:0000313" key="18">
    <source>
        <dbReference type="EMBL" id="CAH0713764.1"/>
    </source>
</evidence>
<dbReference type="Proteomes" id="UP000838878">
    <property type="component" value="Chromosome 1"/>
</dbReference>
<keyword evidence="5" id="KW-0489">Methyltransferase</keyword>
<dbReference type="PANTHER" id="PTHR12734:SF0">
    <property type="entry name" value="18S RRNA (GUANINE-N(7))-METHYLTRANSFERASE-RELATED"/>
    <property type="match status" value="1"/>
</dbReference>
<proteinExistence type="inferred from homology"/>
<comment type="subunit">
    <text evidence="11">Heterodimer with TRMT112; this heterodimerization is necessary for the metabolic stability and activity of the catalytic subunit BUD23. Interacts with GRIP1.</text>
</comment>
<dbReference type="PANTHER" id="PTHR12734">
    <property type="entry name" value="METHYLTRANSFERASE-RELATED"/>
    <property type="match status" value="1"/>
</dbReference>
<feature type="non-terminal residue" evidence="18">
    <location>
        <position position="276"/>
    </location>
</feature>
<dbReference type="AlphaFoldDB" id="A0A8J9U5M6"/>
<dbReference type="SUPFAM" id="SSF53335">
    <property type="entry name" value="S-adenosyl-L-methionine-dependent methyltransferases"/>
    <property type="match status" value="1"/>
</dbReference>
<sequence length="276" mass="30864">MSKRPEHQAPPELFYNDDEARKYTQNSRIIDIQAQMTERCIELLLLPEDTPCLLLDIGCGSGLSGAVLEEYGHMWIGLDISPSMLDVAIERETEGDLILADMGEGVPFKAGSFDGAVSVSALQWLFNADKKSHQPVKRLYKFFSSLYASLSRSARAVFQFYPENENQLDLVTAQAMKAGFYGGVVIDFPNSAKAKKFFLVLMTGGAAPLPQALGTDESENSLQIKYARREASKAARGKPLKNTRAWLLEKKERRRKQGKETKPDTKYTGRKRSGRF</sequence>
<feature type="domain" description="Methyltransferase type 11" evidence="16">
    <location>
        <begin position="55"/>
        <end position="133"/>
    </location>
</feature>
<comment type="subcellular location">
    <subcellularLocation>
        <location evidence="2">Cytoplasm</location>
    </subcellularLocation>
    <subcellularLocation>
        <location evidence="1">Nucleus</location>
    </subcellularLocation>
</comment>
<dbReference type="InterPro" id="IPR022238">
    <property type="entry name" value="Bud23_C"/>
</dbReference>
<dbReference type="OrthoDB" id="2877at2759"/>
<dbReference type="Gene3D" id="3.40.50.150">
    <property type="entry name" value="Vaccinia Virus protein VP39"/>
    <property type="match status" value="1"/>
</dbReference>
<keyword evidence="19" id="KW-1185">Reference proteome</keyword>
<evidence type="ECO:0000259" key="16">
    <source>
        <dbReference type="Pfam" id="PF08241"/>
    </source>
</evidence>
<evidence type="ECO:0000256" key="1">
    <source>
        <dbReference type="ARBA" id="ARBA00004123"/>
    </source>
</evidence>
<feature type="domain" description="18S rRNA (guanine(1575)-N(7))-methyltransferase Bud23 C-terminal" evidence="17">
    <location>
        <begin position="201"/>
        <end position="273"/>
    </location>
</feature>
<evidence type="ECO:0000256" key="5">
    <source>
        <dbReference type="ARBA" id="ARBA00022603"/>
    </source>
</evidence>
<evidence type="ECO:0000256" key="7">
    <source>
        <dbReference type="ARBA" id="ARBA00022691"/>
    </source>
</evidence>
<evidence type="ECO:0000256" key="4">
    <source>
        <dbReference type="ARBA" id="ARBA00022490"/>
    </source>
</evidence>
<dbReference type="Pfam" id="PF12589">
    <property type="entry name" value="WBS_methylT"/>
    <property type="match status" value="1"/>
</dbReference>
<evidence type="ECO:0000256" key="15">
    <source>
        <dbReference type="SAM" id="MobiDB-lite"/>
    </source>
</evidence>
<accession>A0A8J9U5M6</accession>
<dbReference type="InterPro" id="IPR039769">
    <property type="entry name" value="Bud23-like"/>
</dbReference>
<keyword evidence="6" id="KW-0808">Transferase</keyword>
<evidence type="ECO:0000256" key="8">
    <source>
        <dbReference type="ARBA" id="ARBA00023242"/>
    </source>
</evidence>
<evidence type="ECO:0000256" key="10">
    <source>
        <dbReference type="ARBA" id="ARBA00059355"/>
    </source>
</evidence>
<dbReference type="FunFam" id="3.40.50.150:FF:000017">
    <property type="entry name" value="probable 18S rRNA (Guanine-N(7))-methyltransferase"/>
    <property type="match status" value="1"/>
</dbReference>
<feature type="compositionally biased region" description="Basic and acidic residues" evidence="15">
    <location>
        <begin position="258"/>
        <end position="267"/>
    </location>
</feature>
<evidence type="ECO:0000256" key="14">
    <source>
        <dbReference type="ARBA" id="ARBA00081208"/>
    </source>
</evidence>
<dbReference type="GO" id="GO:0005737">
    <property type="term" value="C:cytoplasm"/>
    <property type="evidence" value="ECO:0007669"/>
    <property type="project" value="UniProtKB-SubCell"/>
</dbReference>
<evidence type="ECO:0000256" key="2">
    <source>
        <dbReference type="ARBA" id="ARBA00004496"/>
    </source>
</evidence>
<keyword evidence="7" id="KW-0949">S-adenosyl-L-methionine</keyword>
<comment type="catalytic activity">
    <reaction evidence="9">
        <text>a guanosine in 18S rRNA + S-adenosyl-L-methionine = an N(7)-methylguanosine in 18S rRNA + S-adenosyl-L-homocysteine</text>
        <dbReference type="Rhea" id="RHEA:54584"/>
        <dbReference type="Rhea" id="RHEA-COMP:13937"/>
        <dbReference type="Rhea" id="RHEA-COMP:13938"/>
        <dbReference type="ChEBI" id="CHEBI:57856"/>
        <dbReference type="ChEBI" id="CHEBI:59789"/>
        <dbReference type="ChEBI" id="CHEBI:74269"/>
        <dbReference type="ChEBI" id="CHEBI:74480"/>
    </reaction>
</comment>
<gene>
    <name evidence="18" type="ORF">BINO364_LOCUS887</name>
</gene>
<reference evidence="18" key="1">
    <citation type="submission" date="2021-12" db="EMBL/GenBank/DDBJ databases">
        <authorList>
            <person name="Martin H S."/>
        </authorList>
    </citation>
    <scope>NUCLEOTIDE SEQUENCE</scope>
</reference>
<evidence type="ECO:0000259" key="17">
    <source>
        <dbReference type="Pfam" id="PF12589"/>
    </source>
</evidence>
<evidence type="ECO:0000256" key="3">
    <source>
        <dbReference type="ARBA" id="ARBA00005547"/>
    </source>
</evidence>
<evidence type="ECO:0000256" key="11">
    <source>
        <dbReference type="ARBA" id="ARBA00064164"/>
    </source>
</evidence>
<evidence type="ECO:0000256" key="6">
    <source>
        <dbReference type="ARBA" id="ARBA00022679"/>
    </source>
</evidence>
<protein>
    <recommendedName>
        <fullName evidence="12">18S rRNA (guanine-N(7))-methyltransferase</fullName>
    </recommendedName>
    <alternativeName>
        <fullName evidence="14">Bud site selection protein 23 homolog</fullName>
    </alternativeName>
    <alternativeName>
        <fullName evidence="13">rRNA methyltransferase and ribosome maturation factor</fullName>
    </alternativeName>
</protein>
<comment type="similarity">
    <text evidence="3">Belongs to the class I-like SAM-binding methyltransferase superfamily. BUD23/WBSCR22 family.</text>
</comment>